<keyword evidence="3" id="KW-1185">Reference proteome</keyword>
<sequence>MCASKSLRSLIKSLISNPSLVKLQLERSRSHVNANLLCEMRDSLVHHIPLFRSSMENPSSSATLVVHPSHEHRIIGSCNGLICYAISSPSREKYVFYLWNPVTGLTAKHSPPLLLHYHFVSTFGFGYDRLSDTYKVVVPIYSDHCINSSFLVRVKVCNMGDARWRNIQLPITCLHLITPYGLYLRGTLSWLTFHPSRENQYLGISLDLTNETFTHFMLPPYHDVVGPMLENLGTFNDSLSFSYNSMTHFVAWQMKELGYQNSWTQLFRIETNYLNINSPMLRLTPNGGILIMSKYGKYALLYNQRDNQQEYVKISADIRHIFDMDYTPTLVSPCSS</sequence>
<name>A0A151SAC4_CAJCA</name>
<dbReference type="Proteomes" id="UP000075243">
    <property type="component" value="Unassembled WGS sequence"/>
</dbReference>
<dbReference type="PANTHER" id="PTHR31672:SF13">
    <property type="entry name" value="F-BOX PROTEIN CPR30-LIKE"/>
    <property type="match status" value="1"/>
</dbReference>
<dbReference type="OMA" id="SHEHRII"/>
<feature type="domain" description="F-box associated beta-propeller type 1" evidence="1">
    <location>
        <begin position="63"/>
        <end position="317"/>
    </location>
</feature>
<dbReference type="EMBL" id="KQ483433">
    <property type="protein sequence ID" value="KYP51717.1"/>
    <property type="molecule type" value="Genomic_DNA"/>
</dbReference>
<dbReference type="Pfam" id="PF07734">
    <property type="entry name" value="FBA_1"/>
    <property type="match status" value="1"/>
</dbReference>
<evidence type="ECO:0000313" key="3">
    <source>
        <dbReference type="Proteomes" id="UP000075243"/>
    </source>
</evidence>
<gene>
    <name evidence="2" type="ORF">KK1_026377</name>
</gene>
<dbReference type="InterPro" id="IPR050796">
    <property type="entry name" value="SCF_F-box_component"/>
</dbReference>
<dbReference type="NCBIfam" id="TIGR01640">
    <property type="entry name" value="F_box_assoc_1"/>
    <property type="match status" value="1"/>
</dbReference>
<dbReference type="Gramene" id="C.cajan_26409.t">
    <property type="protein sequence ID" value="C.cajan_26409.t.cds1"/>
    <property type="gene ID" value="C.cajan_26409"/>
</dbReference>
<accession>A0A151SAC4</accession>
<dbReference type="PANTHER" id="PTHR31672">
    <property type="entry name" value="BNACNNG10540D PROTEIN"/>
    <property type="match status" value="1"/>
</dbReference>
<evidence type="ECO:0000259" key="1">
    <source>
        <dbReference type="Pfam" id="PF07734"/>
    </source>
</evidence>
<dbReference type="InterPro" id="IPR017451">
    <property type="entry name" value="F-box-assoc_interact_dom"/>
</dbReference>
<reference evidence="2" key="1">
    <citation type="journal article" date="2012" name="Nat. Biotechnol.">
        <title>Draft genome sequence of pigeonpea (Cajanus cajan), an orphan legume crop of resource-poor farmers.</title>
        <authorList>
            <person name="Varshney R.K."/>
            <person name="Chen W."/>
            <person name="Li Y."/>
            <person name="Bharti A.K."/>
            <person name="Saxena R.K."/>
            <person name="Schlueter J.A."/>
            <person name="Donoghue M.T."/>
            <person name="Azam S."/>
            <person name="Fan G."/>
            <person name="Whaley A.M."/>
            <person name="Farmer A.D."/>
            <person name="Sheridan J."/>
            <person name="Iwata A."/>
            <person name="Tuteja R."/>
            <person name="Penmetsa R.V."/>
            <person name="Wu W."/>
            <person name="Upadhyaya H.D."/>
            <person name="Yang S.P."/>
            <person name="Shah T."/>
            <person name="Saxena K.B."/>
            <person name="Michael T."/>
            <person name="McCombie W.R."/>
            <person name="Yang B."/>
            <person name="Zhang G."/>
            <person name="Yang H."/>
            <person name="Wang J."/>
            <person name="Spillane C."/>
            <person name="Cook D.R."/>
            <person name="May G.D."/>
            <person name="Xu X."/>
            <person name="Jackson S.A."/>
        </authorList>
    </citation>
    <scope>NUCLEOTIDE SEQUENCE [LARGE SCALE GENOMIC DNA]</scope>
</reference>
<proteinExistence type="predicted"/>
<protein>
    <submittedName>
        <fullName evidence="2">F-box/kelch-repeat protein At3g06240 family</fullName>
    </submittedName>
</protein>
<dbReference type="InterPro" id="IPR006527">
    <property type="entry name" value="F-box-assoc_dom_typ1"/>
</dbReference>
<organism evidence="2 3">
    <name type="scientific">Cajanus cajan</name>
    <name type="common">Pigeon pea</name>
    <name type="synonym">Cajanus indicus</name>
    <dbReference type="NCBI Taxonomy" id="3821"/>
    <lineage>
        <taxon>Eukaryota</taxon>
        <taxon>Viridiplantae</taxon>
        <taxon>Streptophyta</taxon>
        <taxon>Embryophyta</taxon>
        <taxon>Tracheophyta</taxon>
        <taxon>Spermatophyta</taxon>
        <taxon>Magnoliopsida</taxon>
        <taxon>eudicotyledons</taxon>
        <taxon>Gunneridae</taxon>
        <taxon>Pentapetalae</taxon>
        <taxon>rosids</taxon>
        <taxon>fabids</taxon>
        <taxon>Fabales</taxon>
        <taxon>Fabaceae</taxon>
        <taxon>Papilionoideae</taxon>
        <taxon>50 kb inversion clade</taxon>
        <taxon>NPAAA clade</taxon>
        <taxon>indigoferoid/millettioid clade</taxon>
        <taxon>Phaseoleae</taxon>
        <taxon>Cajanus</taxon>
    </lineage>
</organism>
<evidence type="ECO:0000313" key="2">
    <source>
        <dbReference type="EMBL" id="KYP51717.1"/>
    </source>
</evidence>
<dbReference type="AlphaFoldDB" id="A0A151SAC4"/>